<dbReference type="PANTHER" id="PTHR30055">
    <property type="entry name" value="HTH-TYPE TRANSCRIPTIONAL REGULATOR RUTR"/>
    <property type="match status" value="1"/>
</dbReference>
<feature type="DNA-binding region" description="H-T-H motif" evidence="2">
    <location>
        <begin position="37"/>
        <end position="56"/>
    </location>
</feature>
<evidence type="ECO:0000313" key="4">
    <source>
        <dbReference type="EMBL" id="GCE44635.1"/>
    </source>
</evidence>
<dbReference type="InterPro" id="IPR001647">
    <property type="entry name" value="HTH_TetR"/>
</dbReference>
<organism evidence="4 5">
    <name type="scientific">Rhodococcus wratislaviensis</name>
    <name type="common">Tsukamurella wratislaviensis</name>
    <dbReference type="NCBI Taxonomy" id="44752"/>
    <lineage>
        <taxon>Bacteria</taxon>
        <taxon>Bacillati</taxon>
        <taxon>Actinomycetota</taxon>
        <taxon>Actinomycetes</taxon>
        <taxon>Mycobacteriales</taxon>
        <taxon>Nocardiaceae</taxon>
        <taxon>Rhodococcus</taxon>
    </lineage>
</organism>
<dbReference type="RefSeq" id="WP_124396194.1">
    <property type="nucleotide sequence ID" value="NZ_BHYM01000099.1"/>
</dbReference>
<feature type="domain" description="HTH tetR-type" evidence="3">
    <location>
        <begin position="15"/>
        <end position="74"/>
    </location>
</feature>
<evidence type="ECO:0000313" key="5">
    <source>
        <dbReference type="Proteomes" id="UP000287519"/>
    </source>
</evidence>
<dbReference type="AlphaFoldDB" id="A0A402CM73"/>
<dbReference type="EMBL" id="BHYM01000099">
    <property type="protein sequence ID" value="GCE44635.1"/>
    <property type="molecule type" value="Genomic_DNA"/>
</dbReference>
<dbReference type="PRINTS" id="PR00455">
    <property type="entry name" value="HTHTETR"/>
</dbReference>
<dbReference type="GO" id="GO:0003700">
    <property type="term" value="F:DNA-binding transcription factor activity"/>
    <property type="evidence" value="ECO:0007669"/>
    <property type="project" value="TreeGrafter"/>
</dbReference>
<keyword evidence="5" id="KW-1185">Reference proteome</keyword>
<accession>A0A402CM73</accession>
<dbReference type="OrthoDB" id="3403733at2"/>
<dbReference type="InterPro" id="IPR041484">
    <property type="entry name" value="TetR_C_25"/>
</dbReference>
<dbReference type="InterPro" id="IPR009057">
    <property type="entry name" value="Homeodomain-like_sf"/>
</dbReference>
<reference evidence="4 5" key="1">
    <citation type="submission" date="2018-11" db="EMBL/GenBank/DDBJ databases">
        <title>Microbial catabolism of amino acid.</title>
        <authorList>
            <person name="Hibi M."/>
            <person name="Ogawa J."/>
        </authorList>
    </citation>
    <scope>NUCLEOTIDE SEQUENCE [LARGE SCALE GENOMIC DNA]</scope>
    <source>
        <strain evidence="4 5">C31-06</strain>
    </source>
</reference>
<evidence type="ECO:0000256" key="1">
    <source>
        <dbReference type="ARBA" id="ARBA00023125"/>
    </source>
</evidence>
<dbReference type="PANTHER" id="PTHR30055:SF146">
    <property type="entry name" value="HTH-TYPE TRANSCRIPTIONAL DUAL REGULATOR CECR"/>
    <property type="match status" value="1"/>
</dbReference>
<evidence type="ECO:0000256" key="2">
    <source>
        <dbReference type="PROSITE-ProRule" id="PRU00335"/>
    </source>
</evidence>
<protein>
    <submittedName>
        <fullName evidence="4">Transcriptional regulator, TetR family</fullName>
    </submittedName>
</protein>
<dbReference type="InterPro" id="IPR036271">
    <property type="entry name" value="Tet_transcr_reg_TetR-rel_C_sf"/>
</dbReference>
<name>A0A402CM73_RHOWR</name>
<dbReference type="SUPFAM" id="SSF48498">
    <property type="entry name" value="Tetracyclin repressor-like, C-terminal domain"/>
    <property type="match status" value="1"/>
</dbReference>
<dbReference type="InterPro" id="IPR050109">
    <property type="entry name" value="HTH-type_TetR-like_transc_reg"/>
</dbReference>
<dbReference type="GO" id="GO:0000976">
    <property type="term" value="F:transcription cis-regulatory region binding"/>
    <property type="evidence" value="ECO:0007669"/>
    <property type="project" value="TreeGrafter"/>
</dbReference>
<dbReference type="Gene3D" id="1.10.357.10">
    <property type="entry name" value="Tetracycline Repressor, domain 2"/>
    <property type="match status" value="1"/>
</dbReference>
<proteinExistence type="predicted"/>
<dbReference type="PROSITE" id="PS50977">
    <property type="entry name" value="HTH_TETR_2"/>
    <property type="match status" value="1"/>
</dbReference>
<sequence length="234" mass="24900">MRSTIAASGVPQPDMTTRARVRDAAITVFGNHGFGTGLRAIATAAGVSPGLVIHHFGSKDGLRAECDEHVLRIIREQKAEAISTPGPAGAMQALADIEQYAPLVAYIVRSFQAGGGLGESLFEHMVEDTTQYLELGVATGSVRPSRNPAARARYLTLYNVGAMLLYLQMRADKEVPLDYATAIRDLATDVTLPALEMYTEGLLPDSSMLEAYLATEDGAAQAGEAPPEHTDSPN</sequence>
<dbReference type="Pfam" id="PF00440">
    <property type="entry name" value="TetR_N"/>
    <property type="match status" value="1"/>
</dbReference>
<dbReference type="Pfam" id="PF17933">
    <property type="entry name" value="TetR_C_25"/>
    <property type="match status" value="1"/>
</dbReference>
<keyword evidence="1 2" id="KW-0238">DNA-binding</keyword>
<gene>
    <name evidence="4" type="ORF">Rhow_009056</name>
</gene>
<evidence type="ECO:0000259" key="3">
    <source>
        <dbReference type="PROSITE" id="PS50977"/>
    </source>
</evidence>
<dbReference type="SUPFAM" id="SSF46689">
    <property type="entry name" value="Homeodomain-like"/>
    <property type="match status" value="1"/>
</dbReference>
<comment type="caution">
    <text evidence="4">The sequence shown here is derived from an EMBL/GenBank/DDBJ whole genome shotgun (WGS) entry which is preliminary data.</text>
</comment>
<dbReference type="Proteomes" id="UP000287519">
    <property type="component" value="Unassembled WGS sequence"/>
</dbReference>